<dbReference type="GeneID" id="102808141"/>
<feature type="domain" description="Ras-GEF" evidence="2">
    <location>
        <begin position="31"/>
        <end position="256"/>
    </location>
</feature>
<dbReference type="Gene3D" id="1.10.840.10">
    <property type="entry name" value="Ras guanine-nucleotide exchange factors catalytic domain"/>
    <property type="match status" value="1"/>
</dbReference>
<sequence>MQQELFRKVHPIHYMNSRAHGVGVDSTSNFTFRRVSQSLSSSRVDLDQTDQGDQMNLSNLFKDHLHDSHLILTLLDYSRSVSHWVSSEVLCCSSTKAQVAIVTKFIYLAKMCYDVRNYDTSVQILDGLENLIVRQVPAWRNIPSKALNIMQELIAAKMFLQSDNQCLVEGESHRDQPTLPCTFLFLMHIQQLEIGSFTLANGMYKWTKMKCIARLIDQIRVFKEHRFSFEADPELQLLLRQRIMEFQDQDLHLLAVQQSTNFHHLSGEKSSRKFHDALKKVRASLQ</sequence>
<dbReference type="Pfam" id="PF00617">
    <property type="entry name" value="RasGEF"/>
    <property type="match status" value="1"/>
</dbReference>
<accession>A0ABM0MCT5</accession>
<dbReference type="RefSeq" id="XP_006817826.1">
    <property type="nucleotide sequence ID" value="XM_006817763.1"/>
</dbReference>
<protein>
    <submittedName>
        <fullName evidence="4">Protein very KIND-like</fullName>
    </submittedName>
</protein>
<dbReference type="InterPro" id="IPR029899">
    <property type="entry name" value="KNDC1"/>
</dbReference>
<dbReference type="InterPro" id="IPR036964">
    <property type="entry name" value="RASGEF_cat_dom_sf"/>
</dbReference>
<dbReference type="PANTHER" id="PTHR21560:SF0">
    <property type="entry name" value="KINASE NON-CATALYTIC C-LOBE DOMAIN-CONTAINING PROTEIN 1"/>
    <property type="match status" value="1"/>
</dbReference>
<dbReference type="PANTHER" id="PTHR21560">
    <property type="entry name" value="VERY KIND PROTEIN"/>
    <property type="match status" value="1"/>
</dbReference>
<evidence type="ECO:0000313" key="4">
    <source>
        <dbReference type="RefSeq" id="XP_006817826.1"/>
    </source>
</evidence>
<dbReference type="SUPFAM" id="SSF48366">
    <property type="entry name" value="Ras GEF"/>
    <property type="match status" value="1"/>
</dbReference>
<keyword evidence="1" id="KW-0344">Guanine-nucleotide releasing factor</keyword>
<gene>
    <name evidence="4" type="primary">LOC102808141</name>
</gene>
<name>A0ABM0MCT5_SACKO</name>
<evidence type="ECO:0000313" key="3">
    <source>
        <dbReference type="Proteomes" id="UP000694865"/>
    </source>
</evidence>
<keyword evidence="3" id="KW-1185">Reference proteome</keyword>
<dbReference type="PROSITE" id="PS50009">
    <property type="entry name" value="RASGEF_CAT"/>
    <property type="match status" value="1"/>
</dbReference>
<dbReference type="Proteomes" id="UP000694865">
    <property type="component" value="Unplaced"/>
</dbReference>
<dbReference type="InterPro" id="IPR023578">
    <property type="entry name" value="Ras_GEF_dom_sf"/>
</dbReference>
<proteinExistence type="predicted"/>
<evidence type="ECO:0000259" key="2">
    <source>
        <dbReference type="PROSITE" id="PS50009"/>
    </source>
</evidence>
<evidence type="ECO:0000256" key="1">
    <source>
        <dbReference type="PROSITE-ProRule" id="PRU00168"/>
    </source>
</evidence>
<dbReference type="InterPro" id="IPR001895">
    <property type="entry name" value="RASGEF_cat_dom"/>
</dbReference>
<reference evidence="4" key="1">
    <citation type="submission" date="2025-08" db="UniProtKB">
        <authorList>
            <consortium name="RefSeq"/>
        </authorList>
    </citation>
    <scope>IDENTIFICATION</scope>
    <source>
        <tissue evidence="4">Testes</tissue>
    </source>
</reference>
<organism evidence="3 4">
    <name type="scientific">Saccoglossus kowalevskii</name>
    <name type="common">Acorn worm</name>
    <dbReference type="NCBI Taxonomy" id="10224"/>
    <lineage>
        <taxon>Eukaryota</taxon>
        <taxon>Metazoa</taxon>
        <taxon>Hemichordata</taxon>
        <taxon>Enteropneusta</taxon>
        <taxon>Harrimaniidae</taxon>
        <taxon>Saccoglossus</taxon>
    </lineage>
</organism>